<proteinExistence type="inferred from homology"/>
<dbReference type="InterPro" id="IPR050523">
    <property type="entry name" value="AKR_Detox_Biosynth"/>
</dbReference>
<evidence type="ECO:0000256" key="3">
    <source>
        <dbReference type="ARBA" id="ARBA00038157"/>
    </source>
</evidence>
<organism evidence="6 7">
    <name type="scientific">Aspergillus cavernicola</name>
    <dbReference type="NCBI Taxonomy" id="176166"/>
    <lineage>
        <taxon>Eukaryota</taxon>
        <taxon>Fungi</taxon>
        <taxon>Dikarya</taxon>
        <taxon>Ascomycota</taxon>
        <taxon>Pezizomycotina</taxon>
        <taxon>Eurotiomycetes</taxon>
        <taxon>Eurotiomycetidae</taxon>
        <taxon>Eurotiales</taxon>
        <taxon>Aspergillaceae</taxon>
        <taxon>Aspergillus</taxon>
        <taxon>Aspergillus subgen. Nidulantes</taxon>
    </lineage>
</organism>
<dbReference type="Gene3D" id="3.20.20.100">
    <property type="entry name" value="NADP-dependent oxidoreductase domain"/>
    <property type="match status" value="1"/>
</dbReference>
<dbReference type="InterPro" id="IPR036812">
    <property type="entry name" value="NAD(P)_OxRdtase_dom_sf"/>
</dbReference>
<dbReference type="PANTHER" id="PTHR43364:SF7">
    <property type="entry name" value="NADP-DEPENDENT OXIDOREDUCTASE DOMAIN-CONTAINING PROTEIN-RELATED"/>
    <property type="match status" value="1"/>
</dbReference>
<evidence type="ECO:0000313" key="6">
    <source>
        <dbReference type="EMBL" id="KAL2817080.1"/>
    </source>
</evidence>
<protein>
    <submittedName>
        <fullName evidence="6">NADP-dependent oxidoreductase domain-containing protein</fullName>
    </submittedName>
</protein>
<evidence type="ECO:0000256" key="2">
    <source>
        <dbReference type="ARBA" id="ARBA00023002"/>
    </source>
</evidence>
<dbReference type="Pfam" id="PF00248">
    <property type="entry name" value="Aldo_ket_red"/>
    <property type="match status" value="2"/>
</dbReference>
<feature type="domain" description="NADP-dependent oxidoreductase" evidence="5">
    <location>
        <begin position="185"/>
        <end position="250"/>
    </location>
</feature>
<name>A0ABR4HNZ2_9EURO</name>
<comment type="similarity">
    <text evidence="3">Belongs to the aldo/keto reductase family. Aldo/keto reductase 2 subfamily.</text>
</comment>
<keyword evidence="2" id="KW-0560">Oxidoreductase</keyword>
<dbReference type="Proteomes" id="UP001610335">
    <property type="component" value="Unassembled WGS sequence"/>
</dbReference>
<evidence type="ECO:0000256" key="1">
    <source>
        <dbReference type="ARBA" id="ARBA00022857"/>
    </source>
</evidence>
<reference evidence="6 7" key="1">
    <citation type="submission" date="2024-07" db="EMBL/GenBank/DDBJ databases">
        <title>Section-level genome sequencing and comparative genomics of Aspergillus sections Usti and Cavernicolus.</title>
        <authorList>
            <consortium name="Lawrence Berkeley National Laboratory"/>
            <person name="Nybo J.L."/>
            <person name="Vesth T.C."/>
            <person name="Theobald S."/>
            <person name="Frisvad J.C."/>
            <person name="Larsen T.O."/>
            <person name="Kjaerboelling I."/>
            <person name="Rothschild-Mancinelli K."/>
            <person name="Lyhne E.K."/>
            <person name="Kogle M.E."/>
            <person name="Barry K."/>
            <person name="Clum A."/>
            <person name="Na H."/>
            <person name="Ledsgaard L."/>
            <person name="Lin J."/>
            <person name="Lipzen A."/>
            <person name="Kuo A."/>
            <person name="Riley R."/>
            <person name="Mondo S."/>
            <person name="LaButti K."/>
            <person name="Haridas S."/>
            <person name="Pangalinan J."/>
            <person name="Salamov A.A."/>
            <person name="Simmons B.A."/>
            <person name="Magnuson J.K."/>
            <person name="Chen J."/>
            <person name="Drula E."/>
            <person name="Henrissat B."/>
            <person name="Wiebenga A."/>
            <person name="Lubbers R.J."/>
            <person name="Gomes A.C."/>
            <person name="Makela M.R."/>
            <person name="Stajich J."/>
            <person name="Grigoriev I.V."/>
            <person name="Mortensen U.H."/>
            <person name="De vries R.P."/>
            <person name="Baker S.E."/>
            <person name="Andersen M.R."/>
        </authorList>
    </citation>
    <scope>NUCLEOTIDE SEQUENCE [LARGE SCALE GENOMIC DNA]</scope>
    <source>
        <strain evidence="6 7">CBS 600.67</strain>
    </source>
</reference>
<keyword evidence="1" id="KW-0521">NADP</keyword>
<evidence type="ECO:0000313" key="7">
    <source>
        <dbReference type="Proteomes" id="UP001610335"/>
    </source>
</evidence>
<evidence type="ECO:0000256" key="4">
    <source>
        <dbReference type="SAM" id="MobiDB-lite"/>
    </source>
</evidence>
<dbReference type="SUPFAM" id="SSF51430">
    <property type="entry name" value="NAD(P)-linked oxidoreductase"/>
    <property type="match status" value="1"/>
</dbReference>
<gene>
    <name evidence="6" type="ORF">BDW59DRAFT_175612</name>
</gene>
<evidence type="ECO:0000259" key="5">
    <source>
        <dbReference type="Pfam" id="PF00248"/>
    </source>
</evidence>
<dbReference type="EMBL" id="JBFXLS010000095">
    <property type="protein sequence ID" value="KAL2817080.1"/>
    <property type="molecule type" value="Genomic_DNA"/>
</dbReference>
<comment type="caution">
    <text evidence="6">The sequence shown here is derived from an EMBL/GenBank/DDBJ whole genome shotgun (WGS) entry which is preliminary data.</text>
</comment>
<feature type="region of interest" description="Disordered" evidence="4">
    <location>
        <begin position="64"/>
        <end position="94"/>
    </location>
</feature>
<dbReference type="InterPro" id="IPR023210">
    <property type="entry name" value="NADP_OxRdtase_dom"/>
</dbReference>
<sequence>MSLPVHPPARSPLDRHRQLAPSAAVRVSPLCLGAMNFGDVWERLGECPKETAFEILEGNGLPRGETVMHSSSPPSSPAATKNHENDKLQSNYGRNSAKSMHVSLDLSLRKLRTSYIDLSYLHWWDYSVSIPELMHSLNNLVVTGKVIYLGFSVYHGLWNTSIRDFEREVLPICRDENMGNNPRCKGQPPLDDEKHVSKALETIANSKETDLTSVVLAYICHKAPYVFLIVGGRKFEHLRGNIAALDLSLTYSFDHGIPHTFLSGTLFDNSPPCGPDSPGGVWLTKLMGNFDWVQPGLQWTK</sequence>
<accession>A0ABR4HNZ2</accession>
<dbReference type="PANTHER" id="PTHR43364">
    <property type="entry name" value="NADH-SPECIFIC METHYLGLYOXAL REDUCTASE-RELATED"/>
    <property type="match status" value="1"/>
</dbReference>
<keyword evidence="7" id="KW-1185">Reference proteome</keyword>
<feature type="domain" description="NADP-dependent oxidoreductase" evidence="5">
    <location>
        <begin position="89"/>
        <end position="154"/>
    </location>
</feature>